<feature type="chain" id="PRO_5011776132" description="Collagen triple helix repeat-containing protein" evidence="1">
    <location>
        <begin position="21"/>
        <end position="168"/>
    </location>
</feature>
<evidence type="ECO:0000256" key="1">
    <source>
        <dbReference type="SAM" id="SignalP"/>
    </source>
</evidence>
<evidence type="ECO:0008006" key="4">
    <source>
        <dbReference type="Google" id="ProtNLM"/>
    </source>
</evidence>
<feature type="signal peptide" evidence="1">
    <location>
        <begin position="1"/>
        <end position="20"/>
    </location>
</feature>
<keyword evidence="3" id="KW-1185">Reference proteome</keyword>
<dbReference type="EMBL" id="FNGS01000011">
    <property type="protein sequence ID" value="SDM96695.1"/>
    <property type="molecule type" value="Genomic_DNA"/>
</dbReference>
<accession>A0A1G9XKG4</accession>
<keyword evidence="1" id="KW-0732">Signal</keyword>
<name>A0A1G9XKG4_9BACT</name>
<evidence type="ECO:0000313" key="2">
    <source>
        <dbReference type="EMBL" id="SDM96695.1"/>
    </source>
</evidence>
<dbReference type="Gene3D" id="1.20.5.320">
    <property type="entry name" value="6-Phosphogluconate Dehydrogenase, domain 3"/>
    <property type="match status" value="1"/>
</dbReference>
<dbReference type="AlphaFoldDB" id="A0A1G9XKG4"/>
<evidence type="ECO:0000313" key="3">
    <source>
        <dbReference type="Proteomes" id="UP000198901"/>
    </source>
</evidence>
<gene>
    <name evidence="2" type="ORF">SAMN04488090_4638</name>
</gene>
<organism evidence="2 3">
    <name type="scientific">Siphonobacter aquaeclarae</name>
    <dbReference type="NCBI Taxonomy" id="563176"/>
    <lineage>
        <taxon>Bacteria</taxon>
        <taxon>Pseudomonadati</taxon>
        <taxon>Bacteroidota</taxon>
        <taxon>Cytophagia</taxon>
        <taxon>Cytophagales</taxon>
        <taxon>Cytophagaceae</taxon>
        <taxon>Siphonobacter</taxon>
    </lineage>
</organism>
<proteinExistence type="predicted"/>
<dbReference type="STRING" id="563176.SAMN04488090_4638"/>
<dbReference type="RefSeq" id="WP_093208291.1">
    <property type="nucleotide sequence ID" value="NZ_FNGS01000011.1"/>
</dbReference>
<dbReference type="Proteomes" id="UP000198901">
    <property type="component" value="Unassembled WGS sequence"/>
</dbReference>
<sequence>MKRLCVYLLVLLPLFQTACSKDGETGPAGPAGPAGPQGPAGPAGNANVIQITFGSKTHSGSEINYSLTGVTQAQLSGSAFFTYVNPGNGYWYSLPGTTAGGSKEYRTYVQATATSTPLLYVTRVAGSGSETFASTRVVIIPASVLTNGRINVDFRNYEEVRKAFGLGE</sequence>
<reference evidence="2 3" key="1">
    <citation type="submission" date="2016-10" db="EMBL/GenBank/DDBJ databases">
        <authorList>
            <person name="de Groot N.N."/>
        </authorList>
    </citation>
    <scope>NUCLEOTIDE SEQUENCE [LARGE SCALE GENOMIC DNA]</scope>
    <source>
        <strain evidence="2 3">DSM 21668</strain>
    </source>
</reference>
<protein>
    <recommendedName>
        <fullName evidence="4">Collagen triple helix repeat-containing protein</fullName>
    </recommendedName>
</protein>